<dbReference type="RefSeq" id="WP_166198521.1">
    <property type="nucleotide sequence ID" value="NZ_JAAOIV010000014.1"/>
</dbReference>
<evidence type="ECO:0000256" key="7">
    <source>
        <dbReference type="SAM" id="Phobius"/>
    </source>
</evidence>
<organism evidence="9 10">
    <name type="scientific">Metallococcus carri</name>
    <dbReference type="NCBI Taxonomy" id="1656884"/>
    <lineage>
        <taxon>Bacteria</taxon>
        <taxon>Bacillati</taxon>
        <taxon>Actinomycetota</taxon>
        <taxon>Actinomycetes</taxon>
        <taxon>Micrococcales</taxon>
        <taxon>Dermacoccaceae</taxon>
        <taxon>Metallococcus</taxon>
    </lineage>
</organism>
<keyword evidence="6 7" id="KW-0472">Membrane</keyword>
<sequence length="229" mass="23538">MSSIDPSAFFNVVDVTGVVANGLLGGAVARAYRFDAVGFAMLGIVSGLGGGVIRDVLLGNGFPVALTNPAYLSGALIASAAAYLLVLGGKWTGRLLILADLLAVGCWAATGTVKSLAVGLGPLACVLIGVLTAIGGGILRDVLVAKIPAVFGDGPLYATIALIGAIEMFVLARFDLPNWGMTASIVTCAGLGLLARRRGWRLPGAAQWEVRLPARYAGTLRRPGTRQRH</sequence>
<keyword evidence="10" id="KW-1185">Reference proteome</keyword>
<dbReference type="GO" id="GO:0005886">
    <property type="term" value="C:plasma membrane"/>
    <property type="evidence" value="ECO:0007669"/>
    <property type="project" value="UniProtKB-SubCell"/>
</dbReference>
<feature type="transmembrane region" description="Helical" evidence="7">
    <location>
        <begin position="69"/>
        <end position="88"/>
    </location>
</feature>
<evidence type="ECO:0000256" key="2">
    <source>
        <dbReference type="ARBA" id="ARBA00008193"/>
    </source>
</evidence>
<dbReference type="Proteomes" id="UP000744769">
    <property type="component" value="Unassembled WGS sequence"/>
</dbReference>
<evidence type="ECO:0000256" key="3">
    <source>
        <dbReference type="ARBA" id="ARBA00022475"/>
    </source>
</evidence>
<name>A0A967B9H8_9MICO</name>
<feature type="transmembrane region" description="Helical" evidence="7">
    <location>
        <begin position="155"/>
        <end position="172"/>
    </location>
</feature>
<evidence type="ECO:0000256" key="6">
    <source>
        <dbReference type="ARBA" id="ARBA00023136"/>
    </source>
</evidence>
<keyword evidence="3" id="KW-1003">Cell membrane</keyword>
<keyword evidence="5 7" id="KW-1133">Transmembrane helix</keyword>
<feature type="transmembrane region" description="Helical" evidence="7">
    <location>
        <begin position="119"/>
        <end position="143"/>
    </location>
</feature>
<comment type="similarity">
    <text evidence="2">Belongs to the UPF0126 family.</text>
</comment>
<dbReference type="EMBL" id="JAAOIV010000014">
    <property type="protein sequence ID" value="NHN57326.1"/>
    <property type="molecule type" value="Genomic_DNA"/>
</dbReference>
<protein>
    <submittedName>
        <fullName evidence="9">Trimeric intracellular cation channel family protein</fullName>
    </submittedName>
</protein>
<dbReference type="AlphaFoldDB" id="A0A967B9H8"/>
<evidence type="ECO:0000256" key="4">
    <source>
        <dbReference type="ARBA" id="ARBA00022692"/>
    </source>
</evidence>
<feature type="transmembrane region" description="Helical" evidence="7">
    <location>
        <begin position="178"/>
        <end position="195"/>
    </location>
</feature>
<accession>A0A967B9H8</accession>
<evidence type="ECO:0000256" key="5">
    <source>
        <dbReference type="ARBA" id="ARBA00022989"/>
    </source>
</evidence>
<keyword evidence="4 7" id="KW-0812">Transmembrane</keyword>
<feature type="transmembrane region" description="Helical" evidence="7">
    <location>
        <begin position="6"/>
        <end position="24"/>
    </location>
</feature>
<feature type="domain" description="Glycine transporter" evidence="8">
    <location>
        <begin position="12"/>
        <end position="85"/>
    </location>
</feature>
<evidence type="ECO:0000259" key="8">
    <source>
        <dbReference type="Pfam" id="PF03458"/>
    </source>
</evidence>
<dbReference type="PANTHER" id="PTHR30506">
    <property type="entry name" value="INNER MEMBRANE PROTEIN"/>
    <property type="match status" value="1"/>
</dbReference>
<gene>
    <name evidence="9" type="ORF">G9U51_16265</name>
</gene>
<reference evidence="9" key="1">
    <citation type="submission" date="2020-03" db="EMBL/GenBank/DDBJ databases">
        <title>Draft sequencing of Calidifontibacter sp. DB0510.</title>
        <authorList>
            <person name="Kim D.-U."/>
        </authorList>
    </citation>
    <scope>NUCLEOTIDE SEQUENCE</scope>
    <source>
        <strain evidence="9">DB0510</strain>
    </source>
</reference>
<feature type="domain" description="Glycine transporter" evidence="8">
    <location>
        <begin position="98"/>
        <end position="172"/>
    </location>
</feature>
<evidence type="ECO:0000256" key="1">
    <source>
        <dbReference type="ARBA" id="ARBA00004651"/>
    </source>
</evidence>
<evidence type="ECO:0000313" key="9">
    <source>
        <dbReference type="EMBL" id="NHN57326.1"/>
    </source>
</evidence>
<dbReference type="PANTHER" id="PTHR30506:SF3">
    <property type="entry name" value="UPF0126 INNER MEMBRANE PROTEIN YADS-RELATED"/>
    <property type="match status" value="1"/>
</dbReference>
<evidence type="ECO:0000313" key="10">
    <source>
        <dbReference type="Proteomes" id="UP000744769"/>
    </source>
</evidence>
<dbReference type="Pfam" id="PF03458">
    <property type="entry name" value="Gly_transporter"/>
    <property type="match status" value="2"/>
</dbReference>
<dbReference type="InterPro" id="IPR005115">
    <property type="entry name" value="Gly_transporter"/>
</dbReference>
<comment type="caution">
    <text evidence="9">The sequence shown here is derived from an EMBL/GenBank/DDBJ whole genome shotgun (WGS) entry which is preliminary data.</text>
</comment>
<comment type="subcellular location">
    <subcellularLocation>
        <location evidence="1">Cell membrane</location>
        <topology evidence="1">Multi-pass membrane protein</topology>
    </subcellularLocation>
</comment>
<feature type="transmembrane region" description="Helical" evidence="7">
    <location>
        <begin position="95"/>
        <end position="113"/>
    </location>
</feature>
<feature type="transmembrane region" description="Helical" evidence="7">
    <location>
        <begin position="36"/>
        <end position="57"/>
    </location>
</feature>
<proteinExistence type="inferred from homology"/>